<organism evidence="2 3">
    <name type="scientific">Thalassobaculum fulvum</name>
    <dbReference type="NCBI Taxonomy" id="1633335"/>
    <lineage>
        <taxon>Bacteria</taxon>
        <taxon>Pseudomonadati</taxon>
        <taxon>Pseudomonadota</taxon>
        <taxon>Alphaproteobacteria</taxon>
        <taxon>Rhodospirillales</taxon>
        <taxon>Thalassobaculaceae</taxon>
        <taxon>Thalassobaculum</taxon>
    </lineage>
</organism>
<feature type="signal peptide" evidence="1">
    <location>
        <begin position="1"/>
        <end position="21"/>
    </location>
</feature>
<dbReference type="RefSeq" id="WP_189995473.1">
    <property type="nucleotide sequence ID" value="NZ_BMZS01000016.1"/>
</dbReference>
<feature type="chain" id="PRO_5037645424" evidence="1">
    <location>
        <begin position="22"/>
        <end position="182"/>
    </location>
</feature>
<evidence type="ECO:0000313" key="2">
    <source>
        <dbReference type="EMBL" id="GHD63205.1"/>
    </source>
</evidence>
<sequence>MPRHRTLPILALAALLPTGLAGCLAPPPDLEGIGFRDARYREAQSMRDWRACRDEGMALDREAGQAATPARYLAAARVLEGCESRLGPEAAALAPEERMRAYAVAVQARLKGGDPVGARAGLERFRAAFPDRDLYFDDGTSFLDTLEAVLAVGAGARSPGGSANVTGTVSGELQRLARWRRG</sequence>
<accession>A0A918XYN5</accession>
<keyword evidence="1" id="KW-0732">Signal</keyword>
<proteinExistence type="predicted"/>
<protein>
    <submittedName>
        <fullName evidence="2">Uncharacterized protein</fullName>
    </submittedName>
</protein>
<dbReference type="EMBL" id="BMZS01000016">
    <property type="protein sequence ID" value="GHD63205.1"/>
    <property type="molecule type" value="Genomic_DNA"/>
</dbReference>
<evidence type="ECO:0000256" key="1">
    <source>
        <dbReference type="SAM" id="SignalP"/>
    </source>
</evidence>
<gene>
    <name evidence="2" type="ORF">GCM10017083_53100</name>
</gene>
<comment type="caution">
    <text evidence="2">The sequence shown here is derived from an EMBL/GenBank/DDBJ whole genome shotgun (WGS) entry which is preliminary data.</text>
</comment>
<evidence type="ECO:0000313" key="3">
    <source>
        <dbReference type="Proteomes" id="UP000630353"/>
    </source>
</evidence>
<reference evidence="2" key="2">
    <citation type="submission" date="2020-09" db="EMBL/GenBank/DDBJ databases">
        <authorList>
            <person name="Sun Q."/>
            <person name="Kim S."/>
        </authorList>
    </citation>
    <scope>NUCLEOTIDE SEQUENCE</scope>
    <source>
        <strain evidence="2">KCTC 42651</strain>
    </source>
</reference>
<keyword evidence="3" id="KW-1185">Reference proteome</keyword>
<dbReference type="PROSITE" id="PS51257">
    <property type="entry name" value="PROKAR_LIPOPROTEIN"/>
    <property type="match status" value="1"/>
</dbReference>
<name>A0A918XYN5_9PROT</name>
<dbReference type="AlphaFoldDB" id="A0A918XYN5"/>
<dbReference type="Proteomes" id="UP000630353">
    <property type="component" value="Unassembled WGS sequence"/>
</dbReference>
<reference evidence="2" key="1">
    <citation type="journal article" date="2014" name="Int. J. Syst. Evol. Microbiol.">
        <title>Complete genome sequence of Corynebacterium casei LMG S-19264T (=DSM 44701T), isolated from a smear-ripened cheese.</title>
        <authorList>
            <consortium name="US DOE Joint Genome Institute (JGI-PGF)"/>
            <person name="Walter F."/>
            <person name="Albersmeier A."/>
            <person name="Kalinowski J."/>
            <person name="Ruckert C."/>
        </authorList>
    </citation>
    <scope>NUCLEOTIDE SEQUENCE</scope>
    <source>
        <strain evidence="2">KCTC 42651</strain>
    </source>
</reference>